<feature type="domain" description="NadR/Ttd14 AAA" evidence="1">
    <location>
        <begin position="13"/>
        <end position="186"/>
    </location>
</feature>
<evidence type="ECO:0000313" key="3">
    <source>
        <dbReference type="Proteomes" id="UP000838412"/>
    </source>
</evidence>
<evidence type="ECO:0000259" key="1">
    <source>
        <dbReference type="Pfam" id="PF13521"/>
    </source>
</evidence>
<dbReference type="OrthoDB" id="6118920at2759"/>
<organism evidence="2 3">
    <name type="scientific">Branchiostoma lanceolatum</name>
    <name type="common">Common lancelet</name>
    <name type="synonym">Amphioxus lanceolatum</name>
    <dbReference type="NCBI Taxonomy" id="7740"/>
    <lineage>
        <taxon>Eukaryota</taxon>
        <taxon>Metazoa</taxon>
        <taxon>Chordata</taxon>
        <taxon>Cephalochordata</taxon>
        <taxon>Leptocardii</taxon>
        <taxon>Amphioxiformes</taxon>
        <taxon>Branchiostomatidae</taxon>
        <taxon>Branchiostoma</taxon>
    </lineage>
</organism>
<evidence type="ECO:0000313" key="2">
    <source>
        <dbReference type="EMBL" id="CAH1258238.1"/>
    </source>
</evidence>
<dbReference type="Proteomes" id="UP000838412">
    <property type="component" value="Chromosome 3"/>
</dbReference>
<dbReference type="SUPFAM" id="SSF52540">
    <property type="entry name" value="P-loop containing nucleoside triphosphate hydrolases"/>
    <property type="match status" value="1"/>
</dbReference>
<dbReference type="AlphaFoldDB" id="A0A8J9ZMI8"/>
<dbReference type="EMBL" id="OV696688">
    <property type="protein sequence ID" value="CAH1258238.1"/>
    <property type="molecule type" value="Genomic_DNA"/>
</dbReference>
<name>A0A8J9ZMI8_BRALA</name>
<dbReference type="Gene3D" id="3.40.50.300">
    <property type="entry name" value="P-loop containing nucleotide triphosphate hydrolases"/>
    <property type="match status" value="1"/>
</dbReference>
<dbReference type="Pfam" id="PF13521">
    <property type="entry name" value="AAA_28"/>
    <property type="match status" value="1"/>
</dbReference>
<gene>
    <name evidence="2" type="primary">Hypp1979</name>
    <name evidence="2" type="ORF">BLAG_LOCUS15873</name>
</gene>
<sequence length="210" mass="24089">MEKKMKTSRDILRVFLCGAHSTGKTTLLTDLGKAVRIHGEPEVARKVIKDMGLTREHLDYKKNPKAFEDLQLKILDAQCETERRNAEAGRDYIADRGIDPVVYADVCLGEDAKQRLLGSHQAKECIERYKTSLVFVLTPHQECIKDDGFRMMGTLEELQRYTIAMTTILHENDIPFTLIRDLDRQKRVQIVREKILEMRPDLGAEGCDDN</sequence>
<keyword evidence="3" id="KW-1185">Reference proteome</keyword>
<protein>
    <submittedName>
        <fullName evidence="2">Hypp1979 protein</fullName>
    </submittedName>
</protein>
<reference evidence="2" key="1">
    <citation type="submission" date="2022-01" db="EMBL/GenBank/DDBJ databases">
        <authorList>
            <person name="Braso-Vives M."/>
        </authorList>
    </citation>
    <scope>NUCLEOTIDE SEQUENCE</scope>
</reference>
<accession>A0A8J9ZMI8</accession>
<dbReference type="InterPro" id="IPR038727">
    <property type="entry name" value="NadR/Ttd14_AAA_dom"/>
</dbReference>
<dbReference type="InterPro" id="IPR027417">
    <property type="entry name" value="P-loop_NTPase"/>
</dbReference>
<proteinExistence type="predicted"/>